<dbReference type="AlphaFoldDB" id="A0AAE3ZYU8"/>
<proteinExistence type="predicted"/>
<dbReference type="PANTHER" id="PTHR46796">
    <property type="entry name" value="HTH-TYPE TRANSCRIPTIONAL ACTIVATOR RHAS-RELATED"/>
    <property type="match status" value="1"/>
</dbReference>
<dbReference type="Pfam" id="PF12852">
    <property type="entry name" value="Cupin_6"/>
    <property type="match status" value="1"/>
</dbReference>
<dbReference type="Proteomes" id="UP001183629">
    <property type="component" value="Unassembled WGS sequence"/>
</dbReference>
<dbReference type="SMART" id="SM00342">
    <property type="entry name" value="HTH_ARAC"/>
    <property type="match status" value="1"/>
</dbReference>
<organism evidence="5 6">
    <name type="scientific">Catenuloplanes niger</name>
    <dbReference type="NCBI Taxonomy" id="587534"/>
    <lineage>
        <taxon>Bacteria</taxon>
        <taxon>Bacillati</taxon>
        <taxon>Actinomycetota</taxon>
        <taxon>Actinomycetes</taxon>
        <taxon>Micromonosporales</taxon>
        <taxon>Micromonosporaceae</taxon>
        <taxon>Catenuloplanes</taxon>
    </lineage>
</organism>
<keyword evidence="6" id="KW-1185">Reference proteome</keyword>
<name>A0AAE3ZYU8_9ACTN</name>
<reference evidence="5 6" key="1">
    <citation type="submission" date="2023-07" db="EMBL/GenBank/DDBJ databases">
        <title>Sequencing the genomes of 1000 actinobacteria strains.</title>
        <authorList>
            <person name="Klenk H.-P."/>
        </authorList>
    </citation>
    <scope>NUCLEOTIDE SEQUENCE [LARGE SCALE GENOMIC DNA]</scope>
    <source>
        <strain evidence="5 6">DSM 44711</strain>
    </source>
</reference>
<dbReference type="Pfam" id="PF12833">
    <property type="entry name" value="HTH_18"/>
    <property type="match status" value="1"/>
</dbReference>
<evidence type="ECO:0000313" key="6">
    <source>
        <dbReference type="Proteomes" id="UP001183629"/>
    </source>
</evidence>
<dbReference type="SUPFAM" id="SSF46689">
    <property type="entry name" value="Homeodomain-like"/>
    <property type="match status" value="2"/>
</dbReference>
<dbReference type="RefSeq" id="WP_310422458.1">
    <property type="nucleotide sequence ID" value="NZ_JAVDYC010000001.1"/>
</dbReference>
<protein>
    <submittedName>
        <fullName evidence="5">AraC-like DNA-binding protein</fullName>
    </submittedName>
</protein>
<dbReference type="InterPro" id="IPR032783">
    <property type="entry name" value="AraC_lig"/>
</dbReference>
<keyword evidence="2 5" id="KW-0238">DNA-binding</keyword>
<keyword evidence="1" id="KW-0805">Transcription regulation</keyword>
<dbReference type="GO" id="GO:0003700">
    <property type="term" value="F:DNA-binding transcription factor activity"/>
    <property type="evidence" value="ECO:0007669"/>
    <property type="project" value="InterPro"/>
</dbReference>
<evidence type="ECO:0000256" key="3">
    <source>
        <dbReference type="ARBA" id="ARBA00023163"/>
    </source>
</evidence>
<dbReference type="GO" id="GO:0043565">
    <property type="term" value="F:sequence-specific DNA binding"/>
    <property type="evidence" value="ECO:0007669"/>
    <property type="project" value="InterPro"/>
</dbReference>
<dbReference type="PROSITE" id="PS00041">
    <property type="entry name" value="HTH_ARAC_FAMILY_1"/>
    <property type="match status" value="1"/>
</dbReference>
<dbReference type="PANTHER" id="PTHR46796:SF13">
    <property type="entry name" value="HTH-TYPE TRANSCRIPTIONAL ACTIVATOR RHAS"/>
    <property type="match status" value="1"/>
</dbReference>
<sequence length="299" mass="31210">MDPLEDVLRLLGATGRVSAGLIAGGEWAVAFDASRDVKFNLVRTGRALLIVAGTTVPLAAGDCFIVTHPVPFVLAGAVEVAPSPASEVFREVRDGFAHAGDGADFVAIGGRFEMAGRSREVLLDGLPPVIHVPAGTPEAAAVGWAVGEIDAELRAGRAGATLVAEHLALAMLIRVLRLHLPAATGWLRGLADPVVAPALRAIHARPAHPWTVAELAATAAVSRSTLAARFKATVGRGPLEYLTGWRIELAADRLRRGETVAAIAHAVGYGSESALSVAFKRVTGTTPRSYRSFVSGTFR</sequence>
<accession>A0AAE3ZYU8</accession>
<feature type="domain" description="HTH araC/xylS-type" evidence="4">
    <location>
        <begin position="196"/>
        <end position="293"/>
    </location>
</feature>
<evidence type="ECO:0000259" key="4">
    <source>
        <dbReference type="PROSITE" id="PS01124"/>
    </source>
</evidence>
<dbReference type="EMBL" id="JAVDYC010000001">
    <property type="protein sequence ID" value="MDR7326558.1"/>
    <property type="molecule type" value="Genomic_DNA"/>
</dbReference>
<dbReference type="Gene3D" id="1.10.10.60">
    <property type="entry name" value="Homeodomain-like"/>
    <property type="match status" value="1"/>
</dbReference>
<evidence type="ECO:0000256" key="1">
    <source>
        <dbReference type="ARBA" id="ARBA00023015"/>
    </source>
</evidence>
<gene>
    <name evidence="5" type="ORF">J2S44_006808</name>
</gene>
<dbReference type="InterPro" id="IPR018062">
    <property type="entry name" value="HTH_AraC-typ_CS"/>
</dbReference>
<evidence type="ECO:0000256" key="2">
    <source>
        <dbReference type="ARBA" id="ARBA00023125"/>
    </source>
</evidence>
<evidence type="ECO:0000313" key="5">
    <source>
        <dbReference type="EMBL" id="MDR7326558.1"/>
    </source>
</evidence>
<dbReference type="InterPro" id="IPR050204">
    <property type="entry name" value="AraC_XylS_family_regulators"/>
</dbReference>
<dbReference type="InterPro" id="IPR009057">
    <property type="entry name" value="Homeodomain-like_sf"/>
</dbReference>
<keyword evidence="3" id="KW-0804">Transcription</keyword>
<dbReference type="PROSITE" id="PS01124">
    <property type="entry name" value="HTH_ARAC_FAMILY_2"/>
    <property type="match status" value="1"/>
</dbReference>
<dbReference type="InterPro" id="IPR018060">
    <property type="entry name" value="HTH_AraC"/>
</dbReference>
<comment type="caution">
    <text evidence="5">The sequence shown here is derived from an EMBL/GenBank/DDBJ whole genome shotgun (WGS) entry which is preliminary data.</text>
</comment>